<evidence type="ECO:0000313" key="3">
    <source>
        <dbReference type="EMBL" id="MQW70342.1"/>
    </source>
</evidence>
<sequence length="192" mass="20801">MADSDNSRTLPAVTRGDFHSFVAASLTSDPEPSRLLDASPDACDDDPALEVWREWCVARERLVQSCVKQQRLETKLFATVGSRLTAPEAWKAADKEIGYSEAVEAEGRAASAEGIVADTLWKTPAQSLAGATAKLHAIVSKWQPSVTSDEYPWPQLRAVIADLLKIDAEMSFHRSGLHGLAVPETRGASRDG</sequence>
<evidence type="ECO:0000313" key="1">
    <source>
        <dbReference type="EMBL" id="MQW70315.1"/>
    </source>
</evidence>
<reference evidence="3" key="1">
    <citation type="journal article" date="2013" name="Genome Biol.">
        <title>Comparative genomics of the core and accessory genomes of 48 Sinorhizobium strains comprising five genospecies.</title>
        <authorList>
            <person name="Sugawara M."/>
            <person name="Epstein B."/>
            <person name="Badgley B.D."/>
            <person name="Unno T."/>
            <person name="Xu L."/>
            <person name="Reese J."/>
            <person name="Gyaneshwar P."/>
            <person name="Denny R."/>
            <person name="Mudge J."/>
            <person name="Bharti A.K."/>
            <person name="Farmer A.D."/>
            <person name="May G.D."/>
            <person name="Woodward J.E."/>
            <person name="Medigue C."/>
            <person name="Vallenet D."/>
            <person name="Lajus A."/>
            <person name="Rouy Z."/>
            <person name="Martinez-Vaz B."/>
            <person name="Tiffin P."/>
            <person name="Young N.D."/>
            <person name="Sadowsky M.J."/>
        </authorList>
    </citation>
    <scope>NUCLEOTIDE SEQUENCE</scope>
    <source>
        <strain evidence="3">M1</strain>
    </source>
</reference>
<dbReference type="EMBL" id="WISB01000096">
    <property type="protein sequence ID" value="MQW70342.1"/>
    <property type="molecule type" value="Genomic_DNA"/>
</dbReference>
<evidence type="ECO:0000313" key="2">
    <source>
        <dbReference type="EMBL" id="MQW70330.1"/>
    </source>
</evidence>
<dbReference type="EMBL" id="WISB01000095">
    <property type="protein sequence ID" value="MQW70330.1"/>
    <property type="molecule type" value="Genomic_DNA"/>
</dbReference>
<dbReference type="EMBL" id="WISB01000097">
    <property type="protein sequence ID" value="MQW70345.1"/>
    <property type="molecule type" value="Genomic_DNA"/>
</dbReference>
<proteinExistence type="predicted"/>
<dbReference type="AlphaFoldDB" id="A0A6G1WKY3"/>
<accession>A0A6G1WKY3</accession>
<dbReference type="EMBL" id="WISB01000090">
    <property type="protein sequence ID" value="MQW70315.1"/>
    <property type="molecule type" value="Genomic_DNA"/>
</dbReference>
<protein>
    <submittedName>
        <fullName evidence="3">Uncharacterized protein</fullName>
    </submittedName>
</protein>
<dbReference type="RefSeq" id="WP_024325475.1">
    <property type="nucleotide sequence ID" value="NZ_CP140904.1"/>
</dbReference>
<evidence type="ECO:0000313" key="4">
    <source>
        <dbReference type="EMBL" id="MQW70345.1"/>
    </source>
</evidence>
<organism evidence="3">
    <name type="scientific">Sinorhizobium medicae</name>
    <dbReference type="NCBI Taxonomy" id="110321"/>
    <lineage>
        <taxon>Bacteria</taxon>
        <taxon>Pseudomonadati</taxon>
        <taxon>Pseudomonadota</taxon>
        <taxon>Alphaproteobacteria</taxon>
        <taxon>Hyphomicrobiales</taxon>
        <taxon>Rhizobiaceae</taxon>
        <taxon>Sinorhizobium/Ensifer group</taxon>
        <taxon>Sinorhizobium</taxon>
    </lineage>
</organism>
<comment type="caution">
    <text evidence="3">The sequence shown here is derived from an EMBL/GenBank/DDBJ whole genome shotgun (WGS) entry which is preliminary data.</text>
</comment>
<name>A0A6G1WKY3_9HYPH</name>
<gene>
    <name evidence="1" type="ORF">GHJ91_14415</name>
    <name evidence="2" type="ORF">GHJ91_14495</name>
    <name evidence="3" type="ORF">GHJ91_14575</name>
    <name evidence="4" type="ORF">GHJ91_14590</name>
</gene>